<evidence type="ECO:0000256" key="3">
    <source>
        <dbReference type="ARBA" id="ARBA00048461"/>
    </source>
</evidence>
<dbReference type="Proteomes" id="UP001303473">
    <property type="component" value="Unassembled WGS sequence"/>
</dbReference>
<evidence type="ECO:0000259" key="4">
    <source>
        <dbReference type="Pfam" id="PF01764"/>
    </source>
</evidence>
<evidence type="ECO:0000313" key="6">
    <source>
        <dbReference type="Proteomes" id="UP001303473"/>
    </source>
</evidence>
<dbReference type="Gene3D" id="3.40.50.1820">
    <property type="entry name" value="alpha/beta hydrolase"/>
    <property type="match status" value="1"/>
</dbReference>
<evidence type="ECO:0000256" key="1">
    <source>
        <dbReference type="ARBA" id="ARBA00043996"/>
    </source>
</evidence>
<keyword evidence="6" id="KW-1185">Reference proteome</keyword>
<dbReference type="InterPro" id="IPR051218">
    <property type="entry name" value="Sec_MonoDiacylglyc_Lipase"/>
</dbReference>
<dbReference type="AlphaFoldDB" id="A0AAN6MXG7"/>
<dbReference type="EMBL" id="MU853939">
    <property type="protein sequence ID" value="KAK3935139.1"/>
    <property type="molecule type" value="Genomic_DNA"/>
</dbReference>
<comment type="catalytic activity">
    <reaction evidence="2">
        <text>a diacylglycerol + H2O = a monoacylglycerol + a fatty acid + H(+)</text>
        <dbReference type="Rhea" id="RHEA:32731"/>
        <dbReference type="ChEBI" id="CHEBI:15377"/>
        <dbReference type="ChEBI" id="CHEBI:15378"/>
        <dbReference type="ChEBI" id="CHEBI:17408"/>
        <dbReference type="ChEBI" id="CHEBI:18035"/>
        <dbReference type="ChEBI" id="CHEBI:28868"/>
    </reaction>
</comment>
<evidence type="ECO:0000313" key="5">
    <source>
        <dbReference type="EMBL" id="KAK3935139.1"/>
    </source>
</evidence>
<dbReference type="PANTHER" id="PTHR45856:SF24">
    <property type="entry name" value="FUNGAL LIPASE-LIKE DOMAIN-CONTAINING PROTEIN"/>
    <property type="match status" value="1"/>
</dbReference>
<dbReference type="GO" id="GO:0006629">
    <property type="term" value="P:lipid metabolic process"/>
    <property type="evidence" value="ECO:0007669"/>
    <property type="project" value="InterPro"/>
</dbReference>
<proteinExistence type="inferred from homology"/>
<sequence>MDWMVNGNGEPIFSQDLGETLATAQFHRGFLAVAEAMQEELAKRIAATVTALKAQHIDLLLTGHSAGGAMAQLFYAMMATSAESSRRAIATIAPNFRRVHCIVFGAPPITTIPIQTPSRDPFQSGLFLSIINEGDPVPLAQEGYVKALLQVFVLSAKDLEKQYPDGFRVPDPVFRASGTCVVLRDSDASDVKASGWIAVKIQEQMLHRKLFGNVSVHKWKQYLERCESLFSGRGHGSQD</sequence>
<comment type="similarity">
    <text evidence="1">Belongs to the AB hydrolase superfamily. Lipase family. Class 3 subfamily.</text>
</comment>
<protein>
    <recommendedName>
        <fullName evidence="4">Fungal lipase-type domain-containing protein</fullName>
    </recommendedName>
</protein>
<reference evidence="6" key="1">
    <citation type="journal article" date="2023" name="Mol. Phylogenet. Evol.">
        <title>Genome-scale phylogeny and comparative genomics of the fungal order Sordariales.</title>
        <authorList>
            <person name="Hensen N."/>
            <person name="Bonometti L."/>
            <person name="Westerberg I."/>
            <person name="Brannstrom I.O."/>
            <person name="Guillou S."/>
            <person name="Cros-Aarteil S."/>
            <person name="Calhoun S."/>
            <person name="Haridas S."/>
            <person name="Kuo A."/>
            <person name="Mondo S."/>
            <person name="Pangilinan J."/>
            <person name="Riley R."/>
            <person name="LaButti K."/>
            <person name="Andreopoulos B."/>
            <person name="Lipzen A."/>
            <person name="Chen C."/>
            <person name="Yan M."/>
            <person name="Daum C."/>
            <person name="Ng V."/>
            <person name="Clum A."/>
            <person name="Steindorff A."/>
            <person name="Ohm R.A."/>
            <person name="Martin F."/>
            <person name="Silar P."/>
            <person name="Natvig D.O."/>
            <person name="Lalanne C."/>
            <person name="Gautier V."/>
            <person name="Ament-Velasquez S.L."/>
            <person name="Kruys A."/>
            <person name="Hutchinson M.I."/>
            <person name="Powell A.J."/>
            <person name="Barry K."/>
            <person name="Miller A.N."/>
            <person name="Grigoriev I.V."/>
            <person name="Debuchy R."/>
            <person name="Gladieux P."/>
            <person name="Hiltunen Thoren M."/>
            <person name="Johannesson H."/>
        </authorList>
    </citation>
    <scope>NUCLEOTIDE SEQUENCE [LARGE SCALE GENOMIC DNA]</scope>
    <source>
        <strain evidence="6">CBS 340.73</strain>
    </source>
</reference>
<gene>
    <name evidence="5" type="ORF">QBC46DRAFT_56486</name>
</gene>
<dbReference type="PANTHER" id="PTHR45856">
    <property type="entry name" value="ALPHA/BETA-HYDROLASES SUPERFAMILY PROTEIN"/>
    <property type="match status" value="1"/>
</dbReference>
<name>A0AAN6MXG7_9PEZI</name>
<comment type="caution">
    <text evidence="5">The sequence shown here is derived from an EMBL/GenBank/DDBJ whole genome shotgun (WGS) entry which is preliminary data.</text>
</comment>
<organism evidence="5 6">
    <name type="scientific">Diplogelasinospora grovesii</name>
    <dbReference type="NCBI Taxonomy" id="303347"/>
    <lineage>
        <taxon>Eukaryota</taxon>
        <taxon>Fungi</taxon>
        <taxon>Dikarya</taxon>
        <taxon>Ascomycota</taxon>
        <taxon>Pezizomycotina</taxon>
        <taxon>Sordariomycetes</taxon>
        <taxon>Sordariomycetidae</taxon>
        <taxon>Sordariales</taxon>
        <taxon>Diplogelasinosporaceae</taxon>
        <taxon>Diplogelasinospora</taxon>
    </lineage>
</organism>
<comment type="catalytic activity">
    <reaction evidence="3">
        <text>a monoacylglycerol + H2O = glycerol + a fatty acid + H(+)</text>
        <dbReference type="Rhea" id="RHEA:15245"/>
        <dbReference type="ChEBI" id="CHEBI:15377"/>
        <dbReference type="ChEBI" id="CHEBI:15378"/>
        <dbReference type="ChEBI" id="CHEBI:17408"/>
        <dbReference type="ChEBI" id="CHEBI:17754"/>
        <dbReference type="ChEBI" id="CHEBI:28868"/>
    </reaction>
</comment>
<evidence type="ECO:0000256" key="2">
    <source>
        <dbReference type="ARBA" id="ARBA00047591"/>
    </source>
</evidence>
<dbReference type="Pfam" id="PF01764">
    <property type="entry name" value="Lipase_3"/>
    <property type="match status" value="1"/>
</dbReference>
<accession>A0AAN6MXG7</accession>
<feature type="domain" description="Fungal lipase-type" evidence="4">
    <location>
        <begin position="23"/>
        <end position="139"/>
    </location>
</feature>
<dbReference type="InterPro" id="IPR002921">
    <property type="entry name" value="Fungal_lipase-type"/>
</dbReference>
<dbReference type="SUPFAM" id="SSF53474">
    <property type="entry name" value="alpha/beta-Hydrolases"/>
    <property type="match status" value="1"/>
</dbReference>
<dbReference type="InterPro" id="IPR029058">
    <property type="entry name" value="AB_hydrolase_fold"/>
</dbReference>